<reference evidence="5 6" key="1">
    <citation type="journal article" date="2019" name="Int. J. Syst. Evol. Microbiol.">
        <title>The Global Catalogue of Microorganisms (GCM) 10K type strain sequencing project: providing services to taxonomists for standard genome sequencing and annotation.</title>
        <authorList>
            <consortium name="The Broad Institute Genomics Platform"/>
            <consortium name="The Broad Institute Genome Sequencing Center for Infectious Disease"/>
            <person name="Wu L."/>
            <person name="Ma J."/>
        </authorList>
    </citation>
    <scope>NUCLEOTIDE SEQUENCE [LARGE SCALE GENOMIC DNA]</scope>
    <source>
        <strain evidence="5 6">JCM 14283</strain>
    </source>
</reference>
<keyword evidence="6" id="KW-1185">Reference proteome</keyword>
<dbReference type="SUPFAM" id="SSF55816">
    <property type="entry name" value="5'-nucleotidase (syn. UDP-sugar hydrolase), C-terminal domain"/>
    <property type="match status" value="1"/>
</dbReference>
<dbReference type="RefSeq" id="WP_343991127.1">
    <property type="nucleotide sequence ID" value="NZ_BAAANB010000021.1"/>
</dbReference>
<dbReference type="InterPro" id="IPR036907">
    <property type="entry name" value="5'-Nucleotdase_C_sf"/>
</dbReference>
<comment type="similarity">
    <text evidence="2">Belongs to the 5'-nucleotidase family.</text>
</comment>
<feature type="signal peptide" evidence="2">
    <location>
        <begin position="1"/>
        <end position="27"/>
    </location>
</feature>
<dbReference type="Proteomes" id="UP001501285">
    <property type="component" value="Unassembled WGS sequence"/>
</dbReference>
<evidence type="ECO:0000256" key="1">
    <source>
        <dbReference type="ARBA" id="ARBA00022729"/>
    </source>
</evidence>
<dbReference type="Pfam" id="PF00149">
    <property type="entry name" value="Metallophos"/>
    <property type="match status" value="1"/>
</dbReference>
<name>A0ABN2U963_9MICO</name>
<keyword evidence="2" id="KW-0378">Hydrolase</keyword>
<sequence>MSRTTRRITGVAVAGFCAAALAAPALAAPTAGPDTGKAPGKTQFPIQILSFNDFHGNLEPPQGSSGKIQTGPKSSDTTVVGGVEYLATHLKEARVGHPNTVTVAAGDMVGASPLLSAAFHDEPTVEALNTLGLDITAVGNHEFDEGYKELQRLQHGGCIDDGPDGLNNQNSCAAGTFTGAKFQYLAANVLEKATGKTILPPYAIKTFNGAKVGFIGMTLKDTPSIVTASGVAGLEFTDEVKTANALVPVLKAQGVNAIVVLIHQGGNVPAATPYDFTCAGGGTLSADSPIIPVAEGLDPAIDMIISGHTHQPYVCSLPDPKGQPRLITSASSFGRLFNETDVTYDRRTSDIVRPTTDDSRNRLVTQTVAKDPAETALIATYSNLVKAIADKVLGQIVGSSVSKGQNAAGESPLGDLIADAQLADPSVVTAGKTPVVAFMNPGGIRSDLVADANGNVTYQSAFTVQPFNNYLVSMDITGQGIYDLLNQQFSGANSAGSPKVLQVSAGFTYSYTQLGKGTTNVSDDTATVDDGSVKINGVPVDKAATYRIVTNNFLSDGGDGFPAFKAGTAKYFGGLDIDGFAAYLTANSPYTPLVPSRITRVTVP</sequence>
<dbReference type="InterPro" id="IPR029052">
    <property type="entry name" value="Metallo-depent_PP-like"/>
</dbReference>
<dbReference type="InterPro" id="IPR004843">
    <property type="entry name" value="Calcineurin-like_PHP"/>
</dbReference>
<dbReference type="SUPFAM" id="SSF56300">
    <property type="entry name" value="Metallo-dependent phosphatases"/>
    <property type="match status" value="1"/>
</dbReference>
<dbReference type="PRINTS" id="PR01607">
    <property type="entry name" value="APYRASEFAMLY"/>
</dbReference>
<dbReference type="InterPro" id="IPR008334">
    <property type="entry name" value="5'-Nucleotdase_C"/>
</dbReference>
<evidence type="ECO:0000259" key="4">
    <source>
        <dbReference type="Pfam" id="PF02872"/>
    </source>
</evidence>
<dbReference type="Gene3D" id="3.60.21.10">
    <property type="match status" value="1"/>
</dbReference>
<keyword evidence="2" id="KW-0547">Nucleotide-binding</keyword>
<feature type="domain" description="5'-Nucleotidase C-terminal" evidence="4">
    <location>
        <begin position="400"/>
        <end position="565"/>
    </location>
</feature>
<gene>
    <name evidence="5" type="ORF">GCM10009740_21660</name>
</gene>
<dbReference type="EMBL" id="BAAANB010000021">
    <property type="protein sequence ID" value="GAA2031494.1"/>
    <property type="molecule type" value="Genomic_DNA"/>
</dbReference>
<evidence type="ECO:0000259" key="3">
    <source>
        <dbReference type="Pfam" id="PF00149"/>
    </source>
</evidence>
<accession>A0ABN2U963</accession>
<feature type="domain" description="Calcineurin-like phosphoesterase" evidence="3">
    <location>
        <begin position="48"/>
        <end position="312"/>
    </location>
</feature>
<protein>
    <submittedName>
        <fullName evidence="5">Bifunctional metallophosphatase/5'-nucleotidase</fullName>
    </submittedName>
</protein>
<dbReference type="PANTHER" id="PTHR11575:SF24">
    <property type="entry name" value="5'-NUCLEOTIDASE"/>
    <property type="match status" value="1"/>
</dbReference>
<evidence type="ECO:0000256" key="2">
    <source>
        <dbReference type="RuleBase" id="RU362119"/>
    </source>
</evidence>
<comment type="caution">
    <text evidence="5">The sequence shown here is derived from an EMBL/GenBank/DDBJ whole genome shotgun (WGS) entry which is preliminary data.</text>
</comment>
<dbReference type="Gene3D" id="3.90.780.10">
    <property type="entry name" value="5'-Nucleotidase, C-terminal domain"/>
    <property type="match status" value="1"/>
</dbReference>
<proteinExistence type="inferred from homology"/>
<dbReference type="Pfam" id="PF02872">
    <property type="entry name" value="5_nucleotid_C"/>
    <property type="match status" value="1"/>
</dbReference>
<feature type="chain" id="PRO_5045008943" evidence="2">
    <location>
        <begin position="28"/>
        <end position="604"/>
    </location>
</feature>
<dbReference type="PANTHER" id="PTHR11575">
    <property type="entry name" value="5'-NUCLEOTIDASE-RELATED"/>
    <property type="match status" value="1"/>
</dbReference>
<dbReference type="InterPro" id="IPR006179">
    <property type="entry name" value="5_nucleotidase/apyrase"/>
</dbReference>
<organism evidence="5 6">
    <name type="scientific">Terrabacter terrae</name>
    <dbReference type="NCBI Taxonomy" id="318434"/>
    <lineage>
        <taxon>Bacteria</taxon>
        <taxon>Bacillati</taxon>
        <taxon>Actinomycetota</taxon>
        <taxon>Actinomycetes</taxon>
        <taxon>Micrococcales</taxon>
        <taxon>Intrasporangiaceae</taxon>
        <taxon>Terrabacter</taxon>
    </lineage>
</organism>
<evidence type="ECO:0000313" key="5">
    <source>
        <dbReference type="EMBL" id="GAA2031494.1"/>
    </source>
</evidence>
<evidence type="ECO:0000313" key="6">
    <source>
        <dbReference type="Proteomes" id="UP001501285"/>
    </source>
</evidence>
<keyword evidence="1 2" id="KW-0732">Signal</keyword>